<name>A0A931AN50_9ACTN</name>
<keyword evidence="2" id="KW-1185">Reference proteome</keyword>
<proteinExistence type="predicted"/>
<dbReference type="InterPro" id="IPR006437">
    <property type="entry name" value="Phage_terminase_lsu"/>
</dbReference>
<comment type="caution">
    <text evidence="1">The sequence shown here is derived from an EMBL/GenBank/DDBJ whole genome shotgun (WGS) entry which is preliminary data.</text>
</comment>
<sequence length="422" mass="47155">MVNPLVAKQRQSVELATARLNIWDGSVRSSKTISSLMRFLRFVRTAPPGPLLMVGKTERTLKRNIIDPLIEMLGKKRCQFNAGSGELHLLGRVVYVAGAYNEGSVDKIRGLSLVGAYVDEVSTMPESFWTMLLTRLSIPGAQLFGTTNPDGPQHWLLVNYLERARVHLDIDGQLHHIDSPDTLNLHRFSFKLANNPNLTAEYIADVSAEFTGLWYRRLILGEWCLAEGVIWESWDPARHVVQQLPPIAQWLCLAMDYGTTNPFHALLIGLGVDGRLYVGHEWRWDSKKQRGALTDAEYSERVRAWVTSLGITPSYVIVDPSAKSFRVQLHRDGQTSTLADNEVVDGIRDVASLFATGRLLVHASCKELIKEIPGYAWDPDASEKGEDKPLKVADHGCDALRYGVRTTRNIWHGQLAPPSKAA</sequence>
<reference evidence="1" key="1">
    <citation type="submission" date="2020-11" db="EMBL/GenBank/DDBJ databases">
        <title>Whole-genome analyses of Nonomuraea sp. K274.</title>
        <authorList>
            <person name="Veyisoglu A."/>
        </authorList>
    </citation>
    <scope>NUCLEOTIDE SEQUENCE</scope>
    <source>
        <strain evidence="1">K274</strain>
    </source>
</reference>
<dbReference type="Proteomes" id="UP000605361">
    <property type="component" value="Unassembled WGS sequence"/>
</dbReference>
<protein>
    <submittedName>
        <fullName evidence="1">PBSX family phage terminase large subunit</fullName>
    </submittedName>
</protein>
<dbReference type="Gene3D" id="3.30.420.280">
    <property type="match status" value="1"/>
</dbReference>
<dbReference type="Pfam" id="PF03237">
    <property type="entry name" value="Terminase_6N"/>
    <property type="match status" value="1"/>
</dbReference>
<organism evidence="1 2">
    <name type="scientific">Nonomuraea cypriaca</name>
    <dbReference type="NCBI Taxonomy" id="1187855"/>
    <lineage>
        <taxon>Bacteria</taxon>
        <taxon>Bacillati</taxon>
        <taxon>Actinomycetota</taxon>
        <taxon>Actinomycetes</taxon>
        <taxon>Streptosporangiales</taxon>
        <taxon>Streptosporangiaceae</taxon>
        <taxon>Nonomuraea</taxon>
    </lineage>
</organism>
<dbReference type="InterPro" id="IPR027417">
    <property type="entry name" value="P-loop_NTPase"/>
</dbReference>
<evidence type="ECO:0000313" key="2">
    <source>
        <dbReference type="Proteomes" id="UP000605361"/>
    </source>
</evidence>
<dbReference type="NCBIfam" id="TIGR01547">
    <property type="entry name" value="phage_term_2"/>
    <property type="match status" value="1"/>
</dbReference>
<evidence type="ECO:0000313" key="1">
    <source>
        <dbReference type="EMBL" id="MBF8193270.1"/>
    </source>
</evidence>
<accession>A0A931AN50</accession>
<dbReference type="Gene3D" id="3.40.50.300">
    <property type="entry name" value="P-loop containing nucleotide triphosphate hydrolases"/>
    <property type="match status" value="1"/>
</dbReference>
<dbReference type="AlphaFoldDB" id="A0A931AN50"/>
<dbReference type="EMBL" id="JADOGI010000269">
    <property type="protein sequence ID" value="MBF8193270.1"/>
    <property type="molecule type" value="Genomic_DNA"/>
</dbReference>
<gene>
    <name evidence="1" type="ORF">ITP53_47910</name>
</gene>